<keyword evidence="6" id="KW-1185">Reference proteome</keyword>
<proteinExistence type="predicted"/>
<evidence type="ECO:0000313" key="6">
    <source>
        <dbReference type="Proteomes" id="UP001611162"/>
    </source>
</evidence>
<keyword evidence="1" id="KW-0560">Oxidoreductase</keyword>
<comment type="caution">
    <text evidence="5">The sequence shown here is derived from an EMBL/GenBank/DDBJ whole genome shotgun (WGS) entry which is preliminary data.</text>
</comment>
<feature type="domain" description="FAD-binding" evidence="4">
    <location>
        <begin position="7"/>
        <end position="339"/>
    </location>
</feature>
<feature type="region of interest" description="Disordered" evidence="3">
    <location>
        <begin position="377"/>
        <end position="408"/>
    </location>
</feature>
<dbReference type="EMBL" id="JBIRRB010000013">
    <property type="protein sequence ID" value="MFI0914725.1"/>
    <property type="molecule type" value="Genomic_DNA"/>
</dbReference>
<evidence type="ECO:0000256" key="3">
    <source>
        <dbReference type="SAM" id="MobiDB-lite"/>
    </source>
</evidence>
<sequence length="408" mass="42570">MAQPRAVVIGGGIGGLTAACALHHAGWNVTVLERAPGLEPVGAGIALAPNAQRALDTFGAGDAVRALSGWQADGGLRLPDGRWLSRTSNEAAARRFGGPVVVAHRADVVGLLAARLPEGAIRTGSPAALTDPGAPDRPARVTTPDGDLEAELVVGADGIHSAVRAALFPGHPAPRYTGATVWRLVVPRPTTPFPAHETWGPGRLWGTVPLRDGRVYAYAQAVAPARAVSPGGELAQLRRLFGDWHHPVPDILDAADPAAILRNDVHTTARPLPAFHRGRVALLGDAAHAMAPNLGQGGCQAIEDAVVLAHALATAAPHDALGEYTRQRLPRTTAVVRRSARVARLTRLSSPLARALRTAALTTANRLGPRVALRGLDGVADWRPPGEDRHRDARAAFPTSQTSSSTTP</sequence>
<dbReference type="Gene3D" id="3.50.50.60">
    <property type="entry name" value="FAD/NAD(P)-binding domain"/>
    <property type="match status" value="1"/>
</dbReference>
<dbReference type="SUPFAM" id="SSF51905">
    <property type="entry name" value="FAD/NAD(P)-binding domain"/>
    <property type="match status" value="1"/>
</dbReference>
<dbReference type="RefSeq" id="WP_397614558.1">
    <property type="nucleotide sequence ID" value="NZ_JBIRRB010000013.1"/>
</dbReference>
<dbReference type="GO" id="GO:0004497">
    <property type="term" value="F:monooxygenase activity"/>
    <property type="evidence" value="ECO:0007669"/>
    <property type="project" value="UniProtKB-KW"/>
</dbReference>
<reference evidence="5 6" key="1">
    <citation type="submission" date="2024-10" db="EMBL/GenBank/DDBJ databases">
        <title>The Natural Products Discovery Center: Release of the First 8490 Sequenced Strains for Exploring Actinobacteria Biosynthetic Diversity.</title>
        <authorList>
            <person name="Kalkreuter E."/>
            <person name="Kautsar S.A."/>
            <person name="Yang D."/>
            <person name="Bader C.D."/>
            <person name="Teijaro C.N."/>
            <person name="Fluegel L."/>
            <person name="Davis C.M."/>
            <person name="Simpson J.R."/>
            <person name="Lauterbach L."/>
            <person name="Steele A.D."/>
            <person name="Gui C."/>
            <person name="Meng S."/>
            <person name="Li G."/>
            <person name="Viehrig K."/>
            <person name="Ye F."/>
            <person name="Su P."/>
            <person name="Kiefer A.F."/>
            <person name="Nichols A."/>
            <person name="Cepeda A.J."/>
            <person name="Yan W."/>
            <person name="Fan B."/>
            <person name="Jiang Y."/>
            <person name="Adhikari A."/>
            <person name="Zheng C.-J."/>
            <person name="Schuster L."/>
            <person name="Cowan T.M."/>
            <person name="Smanski M.J."/>
            <person name="Chevrette M.G."/>
            <person name="De Carvalho L.P.S."/>
            <person name="Shen B."/>
        </authorList>
    </citation>
    <scope>NUCLEOTIDE SEQUENCE [LARGE SCALE GENOMIC DNA]</scope>
    <source>
        <strain evidence="5 6">NPDC020979</strain>
    </source>
</reference>
<keyword evidence="2 5" id="KW-0503">Monooxygenase</keyword>
<organism evidence="5 6">
    <name type="scientific">Streptomyces abikoensis</name>
    <dbReference type="NCBI Taxonomy" id="97398"/>
    <lineage>
        <taxon>Bacteria</taxon>
        <taxon>Bacillati</taxon>
        <taxon>Actinomycetota</taxon>
        <taxon>Actinomycetes</taxon>
        <taxon>Kitasatosporales</taxon>
        <taxon>Streptomycetaceae</taxon>
        <taxon>Streptomyces</taxon>
    </lineage>
</organism>
<feature type="compositionally biased region" description="Basic and acidic residues" evidence="3">
    <location>
        <begin position="384"/>
        <end position="394"/>
    </location>
</feature>
<dbReference type="PANTHER" id="PTHR13789">
    <property type="entry name" value="MONOOXYGENASE"/>
    <property type="match status" value="1"/>
</dbReference>
<name>A0ABW7TD88_9ACTN</name>
<dbReference type="Proteomes" id="UP001611162">
    <property type="component" value="Unassembled WGS sequence"/>
</dbReference>
<dbReference type="PROSITE" id="PS51257">
    <property type="entry name" value="PROKAR_LIPOPROTEIN"/>
    <property type="match status" value="1"/>
</dbReference>
<evidence type="ECO:0000313" key="5">
    <source>
        <dbReference type="EMBL" id="MFI0914725.1"/>
    </source>
</evidence>
<evidence type="ECO:0000256" key="2">
    <source>
        <dbReference type="ARBA" id="ARBA00023033"/>
    </source>
</evidence>
<dbReference type="Pfam" id="PF01494">
    <property type="entry name" value="FAD_binding_3"/>
    <property type="match status" value="1"/>
</dbReference>
<evidence type="ECO:0000256" key="1">
    <source>
        <dbReference type="ARBA" id="ARBA00023002"/>
    </source>
</evidence>
<dbReference type="InterPro" id="IPR036188">
    <property type="entry name" value="FAD/NAD-bd_sf"/>
</dbReference>
<evidence type="ECO:0000259" key="4">
    <source>
        <dbReference type="Pfam" id="PF01494"/>
    </source>
</evidence>
<feature type="compositionally biased region" description="Low complexity" evidence="3">
    <location>
        <begin position="399"/>
        <end position="408"/>
    </location>
</feature>
<dbReference type="PANTHER" id="PTHR13789:SF309">
    <property type="entry name" value="PUTATIVE (AFU_ORTHOLOGUE AFUA_6G14510)-RELATED"/>
    <property type="match status" value="1"/>
</dbReference>
<gene>
    <name evidence="5" type="ORF">ACH4TF_30395</name>
</gene>
<dbReference type="InterPro" id="IPR050493">
    <property type="entry name" value="FAD-dep_Monooxygenase_BioMet"/>
</dbReference>
<accession>A0ABW7TD88</accession>
<protein>
    <submittedName>
        <fullName evidence="5">FAD-dependent monooxygenase</fullName>
    </submittedName>
</protein>
<dbReference type="InterPro" id="IPR002938">
    <property type="entry name" value="FAD-bd"/>
</dbReference>
<dbReference type="PRINTS" id="PR00420">
    <property type="entry name" value="RNGMNOXGNASE"/>
</dbReference>